<dbReference type="EMBL" id="HG793136">
    <property type="protein sequence ID" value="CRL19715.1"/>
    <property type="molecule type" value="Genomic_DNA"/>
</dbReference>
<proteinExistence type="predicted"/>
<organism evidence="1 2">
    <name type="scientific">Penicillium camemberti (strain FM 013)</name>
    <dbReference type="NCBI Taxonomy" id="1429867"/>
    <lineage>
        <taxon>Eukaryota</taxon>
        <taxon>Fungi</taxon>
        <taxon>Dikarya</taxon>
        <taxon>Ascomycota</taxon>
        <taxon>Pezizomycotina</taxon>
        <taxon>Eurotiomycetes</taxon>
        <taxon>Eurotiomycetidae</taxon>
        <taxon>Eurotiales</taxon>
        <taxon>Aspergillaceae</taxon>
        <taxon>Penicillium</taxon>
    </lineage>
</organism>
<protein>
    <submittedName>
        <fullName evidence="1">Str. FM013</fullName>
    </submittedName>
</protein>
<dbReference type="Proteomes" id="UP000053732">
    <property type="component" value="Unassembled WGS sequence"/>
</dbReference>
<evidence type="ECO:0000313" key="2">
    <source>
        <dbReference type="Proteomes" id="UP000053732"/>
    </source>
</evidence>
<gene>
    <name evidence="1" type="ORF">PCAMFM013_S003g000506</name>
</gene>
<reference evidence="1 2" key="1">
    <citation type="journal article" date="2014" name="Nat. Commun.">
        <title>Multiple recent horizontal transfers of a large genomic region in cheese making fungi.</title>
        <authorList>
            <person name="Cheeseman K."/>
            <person name="Ropars J."/>
            <person name="Renault P."/>
            <person name="Dupont J."/>
            <person name="Gouzy J."/>
            <person name="Branca A."/>
            <person name="Abraham A.L."/>
            <person name="Ceppi M."/>
            <person name="Conseiller E."/>
            <person name="Debuchy R."/>
            <person name="Malagnac F."/>
            <person name="Goarin A."/>
            <person name="Silar P."/>
            <person name="Lacoste S."/>
            <person name="Sallet E."/>
            <person name="Bensimon A."/>
            <person name="Giraud T."/>
            <person name="Brygoo Y."/>
        </authorList>
    </citation>
    <scope>NUCLEOTIDE SEQUENCE [LARGE SCALE GENOMIC DNA]</scope>
    <source>
        <strain evidence="2">FM 013</strain>
    </source>
</reference>
<dbReference type="AlphaFoldDB" id="A0A0G4P078"/>
<evidence type="ECO:0000313" key="1">
    <source>
        <dbReference type="EMBL" id="CRL19715.1"/>
    </source>
</evidence>
<accession>A0A0G4P078</accession>
<sequence length="36" mass="3867">MAFEPTRLGSAIKFVSSQNDDTGVKENVEGLSKVVL</sequence>
<name>A0A0G4P078_PENC3</name>
<keyword evidence="2" id="KW-1185">Reference proteome</keyword>